<evidence type="ECO:0000256" key="6">
    <source>
        <dbReference type="ARBA" id="ARBA00022553"/>
    </source>
</evidence>
<evidence type="ECO:0000256" key="17">
    <source>
        <dbReference type="ARBA" id="ARBA00023170"/>
    </source>
</evidence>
<dbReference type="EC" id="2.7.11.1" evidence="3"/>
<name>A0A9R0I757_SPIOL</name>
<dbReference type="FunFam" id="3.30.200.20:FF:000260">
    <property type="entry name" value="LRR receptor-like serine/threonine-protein kinase RPK2"/>
    <property type="match status" value="1"/>
</dbReference>
<evidence type="ECO:0000256" key="21">
    <source>
        <dbReference type="PROSITE-ProRule" id="PRU10141"/>
    </source>
</evidence>
<dbReference type="PANTHER" id="PTHR48056:SF23">
    <property type="entry name" value="PROTEIN KINASE DOMAIN-CONTAINING PROTEIN"/>
    <property type="match status" value="1"/>
</dbReference>
<reference evidence="27" key="2">
    <citation type="submission" date="2025-08" db="UniProtKB">
        <authorList>
            <consortium name="RefSeq"/>
        </authorList>
    </citation>
    <scope>IDENTIFICATION</scope>
    <source>
        <tissue evidence="27">Leaf</tissue>
    </source>
</reference>
<dbReference type="GO" id="GO:0004674">
    <property type="term" value="F:protein serine/threonine kinase activity"/>
    <property type="evidence" value="ECO:0007669"/>
    <property type="project" value="UniProtKB-KW"/>
</dbReference>
<keyword evidence="6" id="KW-0597">Phosphoprotein</keyword>
<keyword evidence="12 21" id="KW-0547">Nucleotide-binding</keyword>
<dbReference type="RefSeq" id="XP_021843455.1">
    <property type="nucleotide sequence ID" value="XM_021987763.2"/>
</dbReference>
<dbReference type="InterPro" id="IPR003591">
    <property type="entry name" value="Leu-rich_rpt_typical-subtyp"/>
</dbReference>
<evidence type="ECO:0000256" key="4">
    <source>
        <dbReference type="ARBA" id="ARBA00022475"/>
    </source>
</evidence>
<dbReference type="InterPro" id="IPR050647">
    <property type="entry name" value="Plant_LRR-RLKs"/>
</dbReference>
<evidence type="ECO:0000256" key="1">
    <source>
        <dbReference type="ARBA" id="ARBA00004251"/>
    </source>
</evidence>
<dbReference type="FunFam" id="1.10.510.10:FF:000569">
    <property type="entry name" value="Serine/threonine-protein kinase-like protein CCR4"/>
    <property type="match status" value="1"/>
</dbReference>
<accession>A0A9R0I757</accession>
<keyword evidence="10 24" id="KW-0732">Signal</keyword>
<dbReference type="KEGG" id="soe:110783416"/>
<dbReference type="InterPro" id="IPR011009">
    <property type="entry name" value="Kinase-like_dom_sf"/>
</dbReference>
<evidence type="ECO:0000256" key="7">
    <source>
        <dbReference type="ARBA" id="ARBA00022614"/>
    </source>
</evidence>
<dbReference type="SUPFAM" id="SSF56112">
    <property type="entry name" value="Protein kinase-like (PK-like)"/>
    <property type="match status" value="1"/>
</dbReference>
<evidence type="ECO:0000256" key="5">
    <source>
        <dbReference type="ARBA" id="ARBA00022527"/>
    </source>
</evidence>
<comment type="subcellular location">
    <subcellularLocation>
        <location evidence="1">Cell membrane</location>
        <topology evidence="1">Single-pass type I membrane protein</topology>
    </subcellularLocation>
</comment>
<dbReference type="GeneID" id="110783416"/>
<dbReference type="PROSITE" id="PS00107">
    <property type="entry name" value="PROTEIN_KINASE_ATP"/>
    <property type="match status" value="1"/>
</dbReference>
<evidence type="ECO:0000256" key="3">
    <source>
        <dbReference type="ARBA" id="ARBA00012513"/>
    </source>
</evidence>
<keyword evidence="16 23" id="KW-0472">Membrane</keyword>
<dbReference type="Pfam" id="PF00560">
    <property type="entry name" value="LRR_1"/>
    <property type="match status" value="10"/>
</dbReference>
<evidence type="ECO:0000256" key="11">
    <source>
        <dbReference type="ARBA" id="ARBA00022737"/>
    </source>
</evidence>
<dbReference type="PANTHER" id="PTHR48056">
    <property type="entry name" value="LRR RECEPTOR-LIKE SERINE/THREONINE-PROTEIN KINASE-RELATED"/>
    <property type="match status" value="1"/>
</dbReference>
<comment type="similarity">
    <text evidence="2">Belongs to the protein kinase superfamily. Ser/Thr protein kinase family.</text>
</comment>
<evidence type="ECO:0000313" key="26">
    <source>
        <dbReference type="Proteomes" id="UP000813463"/>
    </source>
</evidence>
<dbReference type="Gene3D" id="3.80.10.10">
    <property type="entry name" value="Ribonuclease Inhibitor"/>
    <property type="match status" value="4"/>
</dbReference>
<dbReference type="OrthoDB" id="676979at2759"/>
<feature type="region of interest" description="Disordered" evidence="22">
    <location>
        <begin position="1102"/>
        <end position="1122"/>
    </location>
</feature>
<evidence type="ECO:0000256" key="9">
    <source>
        <dbReference type="ARBA" id="ARBA00022692"/>
    </source>
</evidence>
<dbReference type="GO" id="GO:0009791">
    <property type="term" value="P:post-embryonic development"/>
    <property type="evidence" value="ECO:0007669"/>
    <property type="project" value="UniProtKB-ARBA"/>
</dbReference>
<evidence type="ECO:0000256" key="2">
    <source>
        <dbReference type="ARBA" id="ARBA00008684"/>
    </source>
</evidence>
<keyword evidence="26" id="KW-1185">Reference proteome</keyword>
<dbReference type="SUPFAM" id="SSF52058">
    <property type="entry name" value="L domain-like"/>
    <property type="match status" value="2"/>
</dbReference>
<feature type="signal peptide" evidence="24">
    <location>
        <begin position="1"/>
        <end position="25"/>
    </location>
</feature>
<dbReference type="Pfam" id="PF00069">
    <property type="entry name" value="Pkinase"/>
    <property type="match status" value="1"/>
</dbReference>
<sequence length="1122" mass="123911">MENNRNFTILLLFCVTTVLFSNLSALSSDGLALVSLLSEWAVPKTVKHSWNSSQLTPCSWEGIECDKKQNVIYLNLSNYGISGHLGPEIGKLGYLQTLDLSLNALSGSIPVEISNCILLQQLDLSGNNLTGEIPSNLGNLQNLLALSLYENSLVGQIPESLFQIPELQYVYLNNNQLNGSIPSNIGNATELVSFWVHENQLSGSIPPSIGKCSALQEVYLEENLLTGLLPSSLINLENLVVLDVSTNNLNGTIPSLNSGSCRNLQSLVLSENHFTGVIPQGLSHCTNLSIFAAMTNKLVGTIPSYFGLLTELSLLYLAENSLSGNIPSELGNCKFLTELLLNDNKLEGEVPTELGMLTSLTRLQLHNNRLTGEFPQVIWKIQTLELILIYNNSLSGELPVELTELKNLKNLSIYDNLFSGIIPHGLGVNSTSLVMIDVTNNKFTGDIPPHLCLNKQLQQLEMGYNMLSGNIPSDVGTCSSLLRLRFEQNNLTGVIPEFKEDHSLSFIDLSGNKIHGKVPLTLGNCQSLTWINFTNNNLSGSLPPELGNLTELRYIFMSRNNLEGLLPSELGKWNKLLKLDLSFNSLNGTIPSSFGSLTSLSYLDLSENHLIGGVPSFLSELQMLQELHLGGNSLDGPIPSSITASENLILSALNLSNNRLTAHLPTDFQRLASLQRIDVSHNHLTGSLESLGEMPGLDTVNISYNLFTGPIPPSLVKLFDISPSSFLGNPELCVDCNHSGGSTCVGNGRIRMCKAKKQDNNQKERLRGIQIAMIVLGSSLFTLLVALSLCYVLVKWRKQQKKDVEASTTGKSAYSFSKIMECTGNLDDQYIIGRGGHGTVYRAVLGPNEVYAVKRIEIGEERGTSMSMMREIETLGQIKHRNLVKLKNFWLTKNYGLILYEFMENGSLGDVLHRRSPLSVIRWDVRYNIALGIAHGLSYLHFDCDPPILHRDIKPENILLDSEMESHISDFGIAKLLHQSSISTQSFALPGTIGYIAPETAYKTTSSKESDVYSYGVVLLEVLTRKKVVDPSFPEGMDLVGWTRSVWHCSEQIEKVIDATLLEEFQDSKVMEQVYDVLFIALRCTEREPRKRPTMRDVVKQLEDANPAARMKKESQQSFTLS</sequence>
<dbReference type="Gene3D" id="1.10.510.10">
    <property type="entry name" value="Transferase(Phosphotransferase) domain 1"/>
    <property type="match status" value="1"/>
</dbReference>
<dbReference type="FunFam" id="3.80.10.10:FF:000430">
    <property type="entry name" value="Leucine-rich repeat receptor-like protein kinase PEPR1"/>
    <property type="match status" value="1"/>
</dbReference>
<evidence type="ECO:0000256" key="15">
    <source>
        <dbReference type="ARBA" id="ARBA00022989"/>
    </source>
</evidence>
<feature type="domain" description="Protein kinase" evidence="25">
    <location>
        <begin position="826"/>
        <end position="1109"/>
    </location>
</feature>
<evidence type="ECO:0000256" key="12">
    <source>
        <dbReference type="ARBA" id="ARBA00022741"/>
    </source>
</evidence>
<keyword evidence="7" id="KW-0433">Leucine-rich repeat</keyword>
<reference evidence="26" key="1">
    <citation type="journal article" date="2021" name="Nat. Commun.">
        <title>Genomic analyses provide insights into spinach domestication and the genetic basis of agronomic traits.</title>
        <authorList>
            <person name="Cai X."/>
            <person name="Sun X."/>
            <person name="Xu C."/>
            <person name="Sun H."/>
            <person name="Wang X."/>
            <person name="Ge C."/>
            <person name="Zhang Z."/>
            <person name="Wang Q."/>
            <person name="Fei Z."/>
            <person name="Jiao C."/>
            <person name="Wang Q."/>
        </authorList>
    </citation>
    <scope>NUCLEOTIDE SEQUENCE [LARGE SCALE GENOMIC DNA]</scope>
    <source>
        <strain evidence="26">cv. Varoflay</strain>
    </source>
</reference>
<gene>
    <name evidence="27" type="primary">LOC110783416</name>
</gene>
<dbReference type="Gene3D" id="3.30.200.20">
    <property type="entry name" value="Phosphorylase Kinase, domain 1"/>
    <property type="match status" value="1"/>
</dbReference>
<dbReference type="PROSITE" id="PS00108">
    <property type="entry name" value="PROTEIN_KINASE_ST"/>
    <property type="match status" value="1"/>
</dbReference>
<dbReference type="SMART" id="SM00369">
    <property type="entry name" value="LRR_TYP"/>
    <property type="match status" value="8"/>
</dbReference>
<dbReference type="GO" id="GO:0005524">
    <property type="term" value="F:ATP binding"/>
    <property type="evidence" value="ECO:0007669"/>
    <property type="project" value="UniProtKB-UniRule"/>
</dbReference>
<dbReference type="SMART" id="SM00220">
    <property type="entry name" value="S_TKc"/>
    <property type="match status" value="1"/>
</dbReference>
<dbReference type="AlphaFoldDB" id="A0A9R0I757"/>
<protein>
    <recommendedName>
        <fullName evidence="3">non-specific serine/threonine protein kinase</fullName>
        <ecNumber evidence="3">2.7.11.1</ecNumber>
    </recommendedName>
</protein>
<feature type="chain" id="PRO_5040126534" description="non-specific serine/threonine protein kinase" evidence="24">
    <location>
        <begin position="26"/>
        <end position="1122"/>
    </location>
</feature>
<dbReference type="FunFam" id="3.80.10.10:FF:000233">
    <property type="entry name" value="Leucine-rich repeat receptor-like protein kinase TDR"/>
    <property type="match status" value="1"/>
</dbReference>
<evidence type="ECO:0000313" key="27">
    <source>
        <dbReference type="RefSeq" id="XP_021843455.1"/>
    </source>
</evidence>
<keyword evidence="14 21" id="KW-0067">ATP-binding</keyword>
<dbReference type="PROSITE" id="PS50011">
    <property type="entry name" value="PROTEIN_KINASE_DOM"/>
    <property type="match status" value="1"/>
</dbReference>
<dbReference type="GO" id="GO:0033612">
    <property type="term" value="F:receptor serine/threonine kinase binding"/>
    <property type="evidence" value="ECO:0007669"/>
    <property type="project" value="TreeGrafter"/>
</dbReference>
<keyword evidence="15 23" id="KW-1133">Transmembrane helix</keyword>
<keyword evidence="18" id="KW-0325">Glycoprotein</keyword>
<dbReference type="InterPro" id="IPR032675">
    <property type="entry name" value="LRR_dom_sf"/>
</dbReference>
<dbReference type="Pfam" id="PF13855">
    <property type="entry name" value="LRR_8"/>
    <property type="match status" value="1"/>
</dbReference>
<dbReference type="GO" id="GO:0006950">
    <property type="term" value="P:response to stress"/>
    <property type="evidence" value="ECO:0007669"/>
    <property type="project" value="UniProtKB-ARBA"/>
</dbReference>
<dbReference type="Pfam" id="PF08263">
    <property type="entry name" value="LRRNT_2"/>
    <property type="match status" value="1"/>
</dbReference>
<dbReference type="InterPro" id="IPR001611">
    <property type="entry name" value="Leu-rich_rpt"/>
</dbReference>
<keyword evidence="13" id="KW-0418">Kinase</keyword>
<evidence type="ECO:0000256" key="19">
    <source>
        <dbReference type="ARBA" id="ARBA00047899"/>
    </source>
</evidence>
<evidence type="ECO:0000256" key="14">
    <source>
        <dbReference type="ARBA" id="ARBA00022840"/>
    </source>
</evidence>
<evidence type="ECO:0000256" key="10">
    <source>
        <dbReference type="ARBA" id="ARBA00022729"/>
    </source>
</evidence>
<evidence type="ECO:0000256" key="16">
    <source>
        <dbReference type="ARBA" id="ARBA00023136"/>
    </source>
</evidence>
<evidence type="ECO:0000259" key="25">
    <source>
        <dbReference type="PROSITE" id="PS50011"/>
    </source>
</evidence>
<feature type="binding site" evidence="21">
    <location>
        <position position="854"/>
    </location>
    <ligand>
        <name>ATP</name>
        <dbReference type="ChEBI" id="CHEBI:30616"/>
    </ligand>
</feature>
<organism evidence="26 27">
    <name type="scientific">Spinacia oleracea</name>
    <name type="common">Spinach</name>
    <dbReference type="NCBI Taxonomy" id="3562"/>
    <lineage>
        <taxon>Eukaryota</taxon>
        <taxon>Viridiplantae</taxon>
        <taxon>Streptophyta</taxon>
        <taxon>Embryophyta</taxon>
        <taxon>Tracheophyta</taxon>
        <taxon>Spermatophyta</taxon>
        <taxon>Magnoliopsida</taxon>
        <taxon>eudicotyledons</taxon>
        <taxon>Gunneridae</taxon>
        <taxon>Pentapetalae</taxon>
        <taxon>Caryophyllales</taxon>
        <taxon>Chenopodiaceae</taxon>
        <taxon>Chenopodioideae</taxon>
        <taxon>Anserineae</taxon>
        <taxon>Spinacia</taxon>
    </lineage>
</organism>
<comment type="catalytic activity">
    <reaction evidence="19">
        <text>L-threonyl-[protein] + ATP = O-phospho-L-threonyl-[protein] + ADP + H(+)</text>
        <dbReference type="Rhea" id="RHEA:46608"/>
        <dbReference type="Rhea" id="RHEA-COMP:11060"/>
        <dbReference type="Rhea" id="RHEA-COMP:11605"/>
        <dbReference type="ChEBI" id="CHEBI:15378"/>
        <dbReference type="ChEBI" id="CHEBI:30013"/>
        <dbReference type="ChEBI" id="CHEBI:30616"/>
        <dbReference type="ChEBI" id="CHEBI:61977"/>
        <dbReference type="ChEBI" id="CHEBI:456216"/>
        <dbReference type="EC" id="2.7.11.1"/>
    </reaction>
</comment>
<keyword evidence="9 23" id="KW-0812">Transmembrane</keyword>
<keyword evidence="4" id="KW-1003">Cell membrane</keyword>
<evidence type="ECO:0000256" key="22">
    <source>
        <dbReference type="SAM" id="MobiDB-lite"/>
    </source>
</evidence>
<dbReference type="PRINTS" id="PR00019">
    <property type="entry name" value="LEURICHRPT"/>
</dbReference>
<keyword evidence="5" id="KW-0723">Serine/threonine-protein kinase</keyword>
<keyword evidence="11" id="KW-0677">Repeat</keyword>
<keyword evidence="8" id="KW-0808">Transferase</keyword>
<dbReference type="InterPro" id="IPR017441">
    <property type="entry name" value="Protein_kinase_ATP_BS"/>
</dbReference>
<evidence type="ECO:0000256" key="20">
    <source>
        <dbReference type="ARBA" id="ARBA00048679"/>
    </source>
</evidence>
<dbReference type="InterPro" id="IPR008271">
    <property type="entry name" value="Ser/Thr_kinase_AS"/>
</dbReference>
<dbReference type="GO" id="GO:0005886">
    <property type="term" value="C:plasma membrane"/>
    <property type="evidence" value="ECO:0007669"/>
    <property type="project" value="UniProtKB-SubCell"/>
</dbReference>
<dbReference type="Proteomes" id="UP000813463">
    <property type="component" value="Chromosome 4"/>
</dbReference>
<dbReference type="FunFam" id="3.80.10.10:FF:000383">
    <property type="entry name" value="Leucine-rich repeat receptor protein kinase EMS1"/>
    <property type="match status" value="1"/>
</dbReference>
<evidence type="ECO:0000256" key="24">
    <source>
        <dbReference type="SAM" id="SignalP"/>
    </source>
</evidence>
<evidence type="ECO:0000256" key="8">
    <source>
        <dbReference type="ARBA" id="ARBA00022679"/>
    </source>
</evidence>
<evidence type="ECO:0000256" key="13">
    <source>
        <dbReference type="ARBA" id="ARBA00022777"/>
    </source>
</evidence>
<evidence type="ECO:0000256" key="18">
    <source>
        <dbReference type="ARBA" id="ARBA00023180"/>
    </source>
</evidence>
<keyword evidence="17" id="KW-0675">Receptor</keyword>
<proteinExistence type="inferred from homology"/>
<dbReference type="InterPro" id="IPR013210">
    <property type="entry name" value="LRR_N_plant-typ"/>
</dbReference>
<dbReference type="InterPro" id="IPR000719">
    <property type="entry name" value="Prot_kinase_dom"/>
</dbReference>
<evidence type="ECO:0000256" key="23">
    <source>
        <dbReference type="SAM" id="Phobius"/>
    </source>
</evidence>
<dbReference type="FunFam" id="3.80.10.10:FF:000041">
    <property type="entry name" value="LRR receptor-like serine/threonine-protein kinase ERECTA"/>
    <property type="match status" value="1"/>
</dbReference>
<comment type="catalytic activity">
    <reaction evidence="20">
        <text>L-seryl-[protein] + ATP = O-phospho-L-seryl-[protein] + ADP + H(+)</text>
        <dbReference type="Rhea" id="RHEA:17989"/>
        <dbReference type="Rhea" id="RHEA-COMP:9863"/>
        <dbReference type="Rhea" id="RHEA-COMP:11604"/>
        <dbReference type="ChEBI" id="CHEBI:15378"/>
        <dbReference type="ChEBI" id="CHEBI:29999"/>
        <dbReference type="ChEBI" id="CHEBI:30616"/>
        <dbReference type="ChEBI" id="CHEBI:83421"/>
        <dbReference type="ChEBI" id="CHEBI:456216"/>
        <dbReference type="EC" id="2.7.11.1"/>
    </reaction>
</comment>
<feature type="transmembrane region" description="Helical" evidence="23">
    <location>
        <begin position="771"/>
        <end position="794"/>
    </location>
</feature>